<name>A0A074VAU5_AURM1</name>
<accession>A0A074VAU5</accession>
<keyword evidence="2" id="KW-1185">Reference proteome</keyword>
<protein>
    <submittedName>
        <fullName evidence="1">Uncharacterized protein</fullName>
    </submittedName>
</protein>
<evidence type="ECO:0000313" key="1">
    <source>
        <dbReference type="EMBL" id="KEQ57478.1"/>
    </source>
</evidence>
<sequence length="165" mass="18945">MLSSYFSRAWAIHITYIGEIRSYTLMPDCALESVSVFYRGLLLKCMPLSSRVLARPQYCCGVDFKFPMAIQNEDLARRIVVSQSKSEDLTAKVITISGVRGRSNERAIRNERTSGDLYRSFCKQLRCFEGRFRSQADKAEFFKNCISIKELLENRELGIVEDTES</sequence>
<organism evidence="1 2">
    <name type="scientific">Aureobasidium melanogenum (strain CBS 110374)</name>
    <name type="common">Aureobasidium pullulans var. melanogenum</name>
    <dbReference type="NCBI Taxonomy" id="1043003"/>
    <lineage>
        <taxon>Eukaryota</taxon>
        <taxon>Fungi</taxon>
        <taxon>Dikarya</taxon>
        <taxon>Ascomycota</taxon>
        <taxon>Pezizomycotina</taxon>
        <taxon>Dothideomycetes</taxon>
        <taxon>Dothideomycetidae</taxon>
        <taxon>Dothideales</taxon>
        <taxon>Saccotheciaceae</taxon>
        <taxon>Aureobasidium</taxon>
    </lineage>
</organism>
<dbReference type="RefSeq" id="XP_040874502.1">
    <property type="nucleotide sequence ID" value="XM_041025573.1"/>
</dbReference>
<dbReference type="AlphaFoldDB" id="A0A074VAU5"/>
<evidence type="ECO:0000313" key="2">
    <source>
        <dbReference type="Proteomes" id="UP000030672"/>
    </source>
</evidence>
<dbReference type="GeneID" id="63918946"/>
<dbReference type="EMBL" id="KL584920">
    <property type="protein sequence ID" value="KEQ57478.1"/>
    <property type="molecule type" value="Genomic_DNA"/>
</dbReference>
<proteinExistence type="predicted"/>
<reference evidence="1 2" key="1">
    <citation type="journal article" date="2014" name="BMC Genomics">
        <title>Genome sequencing of four Aureobasidium pullulans varieties: biotechnological potential, stress tolerance, and description of new species.</title>
        <authorList>
            <person name="Gostin Ar C."/>
            <person name="Ohm R.A."/>
            <person name="Kogej T."/>
            <person name="Sonjak S."/>
            <person name="Turk M."/>
            <person name="Zajc J."/>
            <person name="Zalar P."/>
            <person name="Grube M."/>
            <person name="Sun H."/>
            <person name="Han J."/>
            <person name="Sharma A."/>
            <person name="Chiniquy J."/>
            <person name="Ngan C.Y."/>
            <person name="Lipzen A."/>
            <person name="Barry K."/>
            <person name="Grigoriev I.V."/>
            <person name="Gunde-Cimerman N."/>
        </authorList>
    </citation>
    <scope>NUCLEOTIDE SEQUENCE [LARGE SCALE GENOMIC DNA]</scope>
    <source>
        <strain evidence="1 2">CBS 110374</strain>
    </source>
</reference>
<gene>
    <name evidence="1" type="ORF">M437DRAFT_70772</name>
</gene>
<dbReference type="Proteomes" id="UP000030672">
    <property type="component" value="Unassembled WGS sequence"/>
</dbReference>
<dbReference type="HOGENOM" id="CLU_1610421_0_0_1"/>